<reference evidence="2" key="2">
    <citation type="submission" date="2022-10" db="EMBL/GenBank/DDBJ databases">
        <authorList>
            <consortium name="ENA_rothamsted_submissions"/>
            <consortium name="culmorum"/>
            <person name="King R."/>
        </authorList>
    </citation>
    <scope>NUCLEOTIDE SEQUENCE</scope>
</reference>
<proteinExistence type="predicted"/>
<accession>A0A9P0NGP9</accession>
<evidence type="ECO:0000256" key="1">
    <source>
        <dbReference type="SAM" id="SignalP"/>
    </source>
</evidence>
<evidence type="ECO:0000313" key="2">
    <source>
        <dbReference type="EMBL" id="CAH1717352.1"/>
    </source>
</evidence>
<protein>
    <submittedName>
        <fullName evidence="2">Uncharacterized protein</fullName>
    </submittedName>
</protein>
<keyword evidence="1" id="KW-0732">Signal</keyword>
<keyword evidence="3" id="KW-1185">Reference proteome</keyword>
<evidence type="ECO:0000313" key="3">
    <source>
        <dbReference type="Proteomes" id="UP001153620"/>
    </source>
</evidence>
<reference evidence="2" key="1">
    <citation type="submission" date="2022-01" db="EMBL/GenBank/DDBJ databases">
        <authorList>
            <person name="King R."/>
        </authorList>
    </citation>
    <scope>NUCLEOTIDE SEQUENCE</scope>
</reference>
<gene>
    <name evidence="2" type="ORF">CHIRRI_LOCUS4851</name>
</gene>
<dbReference type="AlphaFoldDB" id="A0A9P0NGP9"/>
<feature type="signal peptide" evidence="1">
    <location>
        <begin position="1"/>
        <end position="19"/>
    </location>
</feature>
<feature type="chain" id="PRO_5040237450" evidence="1">
    <location>
        <begin position="20"/>
        <end position="286"/>
    </location>
</feature>
<name>A0A9P0NGP9_9DIPT</name>
<dbReference type="EMBL" id="OU895878">
    <property type="protein sequence ID" value="CAH1717352.1"/>
    <property type="molecule type" value="Genomic_DNA"/>
</dbReference>
<organism evidence="2 3">
    <name type="scientific">Chironomus riparius</name>
    <dbReference type="NCBI Taxonomy" id="315576"/>
    <lineage>
        <taxon>Eukaryota</taxon>
        <taxon>Metazoa</taxon>
        <taxon>Ecdysozoa</taxon>
        <taxon>Arthropoda</taxon>
        <taxon>Hexapoda</taxon>
        <taxon>Insecta</taxon>
        <taxon>Pterygota</taxon>
        <taxon>Neoptera</taxon>
        <taxon>Endopterygota</taxon>
        <taxon>Diptera</taxon>
        <taxon>Nematocera</taxon>
        <taxon>Chironomoidea</taxon>
        <taxon>Chironomidae</taxon>
        <taxon>Chironominae</taxon>
        <taxon>Chironomus</taxon>
    </lineage>
</organism>
<sequence>MNLINAFIILYLTSYNVNGKGLTMITRGCIANYLKQNQLLNVSLKIGPTPSPSYCNNLVTKVKKTIIESAIKSLLKLPEESVDDITTYKECFRQLINRNNVTDVLLKDFMYNQEEIGNHNEMRLITNEILKLFDYLCYPQWLQDDFNRKFTTSFAGYEKETNRFCLVNLLREKEVIDRDFNVNFKVNDTSSLKCPEYINEDILSLKTEAFDLVYQNELYRNEEIWECAAEERLKIGYVRSYYRLMAYTFFHENDTRKSEERQKFLNVLQSANEVASKCFKIGFEIL</sequence>
<dbReference type="Proteomes" id="UP001153620">
    <property type="component" value="Chromosome 2"/>
</dbReference>